<evidence type="ECO:0000313" key="3">
    <source>
        <dbReference type="EMBL" id="KNC75284.1"/>
    </source>
</evidence>
<evidence type="ECO:0000313" key="4">
    <source>
        <dbReference type="Proteomes" id="UP000054560"/>
    </source>
</evidence>
<dbReference type="Gene3D" id="3.40.630.30">
    <property type="match status" value="1"/>
</dbReference>
<dbReference type="RefSeq" id="XP_014149186.1">
    <property type="nucleotide sequence ID" value="XM_014293711.1"/>
</dbReference>
<gene>
    <name evidence="3" type="ORF">SARC_12188</name>
</gene>
<dbReference type="EMBL" id="KQ243723">
    <property type="protein sequence ID" value="KNC75284.1"/>
    <property type="molecule type" value="Genomic_DNA"/>
</dbReference>
<feature type="domain" description="N-acetyltransferase" evidence="2">
    <location>
        <begin position="157"/>
        <end position="227"/>
    </location>
</feature>
<dbReference type="InterPro" id="IPR000182">
    <property type="entry name" value="GNAT_dom"/>
</dbReference>
<dbReference type="GeneID" id="25912692"/>
<accession>A0A0L0FET7</accession>
<evidence type="ECO:0000256" key="1">
    <source>
        <dbReference type="SAM" id="MobiDB-lite"/>
    </source>
</evidence>
<name>A0A0L0FET7_9EUKA</name>
<reference evidence="3 4" key="1">
    <citation type="submission" date="2011-02" db="EMBL/GenBank/DDBJ databases">
        <title>The Genome Sequence of Sphaeroforma arctica JP610.</title>
        <authorList>
            <consortium name="The Broad Institute Genome Sequencing Platform"/>
            <person name="Russ C."/>
            <person name="Cuomo C."/>
            <person name="Young S.K."/>
            <person name="Zeng Q."/>
            <person name="Gargeya S."/>
            <person name="Alvarado L."/>
            <person name="Berlin A."/>
            <person name="Chapman S.B."/>
            <person name="Chen Z."/>
            <person name="Freedman E."/>
            <person name="Gellesch M."/>
            <person name="Goldberg J."/>
            <person name="Griggs A."/>
            <person name="Gujja S."/>
            <person name="Heilman E."/>
            <person name="Heiman D."/>
            <person name="Howarth C."/>
            <person name="Mehta T."/>
            <person name="Neiman D."/>
            <person name="Pearson M."/>
            <person name="Roberts A."/>
            <person name="Saif S."/>
            <person name="Shea T."/>
            <person name="Shenoy N."/>
            <person name="Sisk P."/>
            <person name="Stolte C."/>
            <person name="Sykes S."/>
            <person name="White J."/>
            <person name="Yandava C."/>
            <person name="Burger G."/>
            <person name="Gray M.W."/>
            <person name="Holland P.W.H."/>
            <person name="King N."/>
            <person name="Lang F.B.F."/>
            <person name="Roger A.J."/>
            <person name="Ruiz-Trillo I."/>
            <person name="Haas B."/>
            <person name="Nusbaum C."/>
            <person name="Birren B."/>
        </authorList>
    </citation>
    <scope>NUCLEOTIDE SEQUENCE [LARGE SCALE GENOMIC DNA]</scope>
    <source>
        <strain evidence="3 4">JP610</strain>
    </source>
</reference>
<sequence>MPANSNSGGDAMKLKSVSSVPLFAGPAKDDGTNKKRHQSLFQSRHPSWLALNNYPVPEDVTAKIHKKWLTRDKTGVLVMRDVTPDDKQRMIKAFKTLSAESIRKRFCCEKESLSIVELENMINCDFHHDYTVVVEAACPCEKNNIHFPKHPEGEECQEDTIVGIGQYIGLVHNEFEAEMAFLVTDQYQGQRIARRMLEHLLLQARDNGFITMRVDTQYDNLKMQHLITHNCDDTIIRRDGQDVTICVPVPGNEAELKACPSAQKMSSFLDHNENFTTRSSRRRSSVAINTKSATSSSFGSTFGASTDIKATVPSRGSRVAFYDLADVSTSGVSTIGEEMLSGGEEEHSCGSNNTNWKKSPTALHREGSPMRLDPQCAFSMHHVPQSPQSSPRSRSPSPAINRKSSSALESDDEESSMFGY</sequence>
<feature type="compositionally biased region" description="Polar residues" evidence="1">
    <location>
        <begin position="349"/>
        <end position="358"/>
    </location>
</feature>
<organism evidence="3 4">
    <name type="scientific">Sphaeroforma arctica JP610</name>
    <dbReference type="NCBI Taxonomy" id="667725"/>
    <lineage>
        <taxon>Eukaryota</taxon>
        <taxon>Ichthyosporea</taxon>
        <taxon>Ichthyophonida</taxon>
        <taxon>Sphaeroforma</taxon>
    </lineage>
</organism>
<evidence type="ECO:0000259" key="2">
    <source>
        <dbReference type="Pfam" id="PF00583"/>
    </source>
</evidence>
<protein>
    <recommendedName>
        <fullName evidence="2">N-acetyltransferase domain-containing protein</fullName>
    </recommendedName>
</protein>
<dbReference type="InterPro" id="IPR016181">
    <property type="entry name" value="Acyl_CoA_acyltransferase"/>
</dbReference>
<dbReference type="CDD" id="cd04301">
    <property type="entry name" value="NAT_SF"/>
    <property type="match status" value="1"/>
</dbReference>
<dbReference type="Proteomes" id="UP000054560">
    <property type="component" value="Unassembled WGS sequence"/>
</dbReference>
<feature type="compositionally biased region" description="Acidic residues" evidence="1">
    <location>
        <begin position="409"/>
        <end position="420"/>
    </location>
</feature>
<dbReference type="AlphaFoldDB" id="A0A0L0FET7"/>
<feature type="region of interest" description="Disordered" evidence="1">
    <location>
        <begin position="339"/>
        <end position="420"/>
    </location>
</feature>
<feature type="compositionally biased region" description="Low complexity" evidence="1">
    <location>
        <begin position="384"/>
        <end position="408"/>
    </location>
</feature>
<dbReference type="GO" id="GO:0016747">
    <property type="term" value="F:acyltransferase activity, transferring groups other than amino-acyl groups"/>
    <property type="evidence" value="ECO:0007669"/>
    <property type="project" value="InterPro"/>
</dbReference>
<keyword evidence="4" id="KW-1185">Reference proteome</keyword>
<dbReference type="Pfam" id="PF00583">
    <property type="entry name" value="Acetyltransf_1"/>
    <property type="match status" value="1"/>
</dbReference>
<proteinExistence type="predicted"/>
<dbReference type="SUPFAM" id="SSF55729">
    <property type="entry name" value="Acyl-CoA N-acyltransferases (Nat)"/>
    <property type="match status" value="1"/>
</dbReference>